<sequence>MIYMKTSITFITLLLLSACTSTATMNQAHNNKHSSQLTHTSNQQSTTPNIAGTYNLVEGAYTYNNGSLALQSNIEASRLVIEKLDENNFGYYYVTKVEGLSTEGYFGGFTYKNGQFYQKVINYPTTSTTLRDNITLIKNDDFLKLTVKTINAKRIIRWKKSNDLQNLHASILPALKEERKAYIELFKEKIFPVQHLTMR</sequence>
<proteinExistence type="predicted"/>
<feature type="signal peptide" evidence="1">
    <location>
        <begin position="1"/>
        <end position="23"/>
    </location>
</feature>
<protein>
    <recommendedName>
        <fullName evidence="3">DUF4136 domain-containing protein</fullName>
    </recommendedName>
</protein>
<dbReference type="PROSITE" id="PS51257">
    <property type="entry name" value="PROKAR_LIPOPROTEIN"/>
    <property type="match status" value="1"/>
</dbReference>
<keyword evidence="1" id="KW-0732">Signal</keyword>
<dbReference type="AlphaFoldDB" id="A0A6S6TCZ1"/>
<name>A0A6S6TCZ1_9BACT</name>
<feature type="chain" id="PRO_5027938712" description="DUF4136 domain-containing protein" evidence="1">
    <location>
        <begin position="24"/>
        <end position="199"/>
    </location>
</feature>
<reference evidence="2" key="1">
    <citation type="submission" date="2020-01" db="EMBL/GenBank/DDBJ databases">
        <authorList>
            <person name="Meier V. D."/>
            <person name="Meier V D."/>
        </authorList>
    </citation>
    <scope>NUCLEOTIDE SEQUENCE</scope>
    <source>
        <strain evidence="2">HLG_WM_MAG_05</strain>
    </source>
</reference>
<gene>
    <name evidence="2" type="ORF">HELGO_WM4134</name>
</gene>
<evidence type="ECO:0000313" key="2">
    <source>
        <dbReference type="EMBL" id="CAA6812904.1"/>
    </source>
</evidence>
<accession>A0A6S6TCZ1</accession>
<evidence type="ECO:0008006" key="3">
    <source>
        <dbReference type="Google" id="ProtNLM"/>
    </source>
</evidence>
<dbReference type="EMBL" id="CACVAU010000042">
    <property type="protein sequence ID" value="CAA6812904.1"/>
    <property type="molecule type" value="Genomic_DNA"/>
</dbReference>
<organism evidence="2">
    <name type="scientific">uncultured Sulfurovum sp</name>
    <dbReference type="NCBI Taxonomy" id="269237"/>
    <lineage>
        <taxon>Bacteria</taxon>
        <taxon>Pseudomonadati</taxon>
        <taxon>Campylobacterota</taxon>
        <taxon>Epsilonproteobacteria</taxon>
        <taxon>Campylobacterales</taxon>
        <taxon>Sulfurovaceae</taxon>
        <taxon>Sulfurovum</taxon>
        <taxon>environmental samples</taxon>
    </lineage>
</organism>
<evidence type="ECO:0000256" key="1">
    <source>
        <dbReference type="SAM" id="SignalP"/>
    </source>
</evidence>